<evidence type="ECO:0000313" key="3">
    <source>
        <dbReference type="EMBL" id="CAF0920038.1"/>
    </source>
</evidence>
<accession>A0A814AZY2</accession>
<dbReference type="SUPFAM" id="SSF48371">
    <property type="entry name" value="ARM repeat"/>
    <property type="match status" value="1"/>
</dbReference>
<evidence type="ECO:0000313" key="5">
    <source>
        <dbReference type="Proteomes" id="UP000663829"/>
    </source>
</evidence>
<evidence type="ECO:0000259" key="2">
    <source>
        <dbReference type="Pfam" id="PF24181"/>
    </source>
</evidence>
<comment type="caution">
    <text evidence="3">The sequence shown here is derived from an EMBL/GenBank/DDBJ whole genome shotgun (WGS) entry which is preliminary data.</text>
</comment>
<dbReference type="Gene3D" id="1.25.10.10">
    <property type="entry name" value="Leucine-rich Repeat Variant"/>
    <property type="match status" value="1"/>
</dbReference>
<dbReference type="EMBL" id="CAJNOQ010001800">
    <property type="protein sequence ID" value="CAF0920038.1"/>
    <property type="molecule type" value="Genomic_DNA"/>
</dbReference>
<dbReference type="AlphaFoldDB" id="A0A814AZY2"/>
<dbReference type="InterPro" id="IPR016024">
    <property type="entry name" value="ARM-type_fold"/>
</dbReference>
<dbReference type="InterPro" id="IPR057567">
    <property type="entry name" value="TPR_TTI1_C"/>
</dbReference>
<dbReference type="Pfam" id="PF24181">
    <property type="entry name" value="TPR_TTI1_C"/>
    <property type="match status" value="1"/>
</dbReference>
<keyword evidence="1" id="KW-0472">Membrane</keyword>
<feature type="transmembrane region" description="Helical" evidence="1">
    <location>
        <begin position="27"/>
        <end position="46"/>
    </location>
</feature>
<protein>
    <recommendedName>
        <fullName evidence="2">TTI1 C-terminal TPR domain-containing protein</fullName>
    </recommendedName>
</protein>
<keyword evidence="1" id="KW-1133">Transmembrane helix</keyword>
<dbReference type="GO" id="GO:0005737">
    <property type="term" value="C:cytoplasm"/>
    <property type="evidence" value="ECO:0007669"/>
    <property type="project" value="TreeGrafter"/>
</dbReference>
<dbReference type="PANTHER" id="PTHR18460:SF3">
    <property type="entry name" value="TELO2-INTERACTING PROTEIN 1 HOMOLOG"/>
    <property type="match status" value="1"/>
</dbReference>
<evidence type="ECO:0000313" key="4">
    <source>
        <dbReference type="EMBL" id="CAF3699486.1"/>
    </source>
</evidence>
<feature type="domain" description="TTI1 C-terminal TPR" evidence="2">
    <location>
        <begin position="808"/>
        <end position="1054"/>
    </location>
</feature>
<evidence type="ECO:0000256" key="1">
    <source>
        <dbReference type="SAM" id="Phobius"/>
    </source>
</evidence>
<dbReference type="InterPro" id="IPR011989">
    <property type="entry name" value="ARM-like"/>
</dbReference>
<name>A0A814AZY2_9BILA</name>
<sequence length="1113" mass="131666">MNKWFGWQKQFVIWRRLNFHKLQSVRGAINTVSFFVVWFSIGYILLKKIDRYPTEKGSSHAVERAKLIGADKIVEFNPKTREFTNINVNELLADRELEQRRKQLEIRRLRQEAKLNKNPTVDKIRLCFKIIKSCHSYRGTTDEDNLYIPVILLLRQDEKFHLTSTFDELLKQFINLFKIIDIHSEKILKDILYLISILFSKRIMITKDEGQQWLFVKFIKQFLLNIKQDKCLFYKQFLSNINEHLTMIGYYLSCLLTLYENTGTLDYRLDILETLWILVYIHDNEYEIIVGQILSCFLPGLIKTLASVLFKQAHHRLIEASLIVFSYLIRISVRLSTQNSEIKNLKSELIGIYVTRNEEWIRIVDNHIETVLKRLSHEYSLHESLNVQCALTTTMIISHQLPIIICQTSSASDTYAFIKYQTLFREQILNSTENVALSDHLFLQCQTDLFQLCLSRTAKSGSNTATLNERRWRLQLFAGYYQFIHRQIKTLFDLDTFCQQFLEFVLDNLDFQLLIKDNLLLLNSTSIKINMNMSNDEYYSVYKLIQPDVHNDIQRIFHIFLNAKQSNVSGFLLFFIEKLNETDNQDDKMKFIYLLSIVIDTLNNNIEIEQHCQNTIMDQMITLLTTYMYDDDNRGRNKKARKSKDYPISLRNLTIYLVLKCLLSVSNYLKNDDEYHQFLIDYIPLLLICCSSKYTIVHQTAFRSLQMIAREQSIEQLLSNYCDYVIDIALKKLRTSSIDGYIILIEFSRIGRASVINQPIMTHVIEYILLELECLPSIDVIRMIFQFLSVFCQQVALCDNNHQETFVQPQQLVDDQTNDKQTLVDFALDLGKQHSKVKIPLVDNTSEQEEDEKEYDDNDEVQKEIRKDPWHLMLSSIVDVFQHFISNSNSQIRSYVLDALPSLTKLLLLINENTLLPLVHKLWPGLVKRLHDKDLNVRIKCVTNIQVLCDVCSQFIDKRLRQDVLNVLMNYLEINSKRYRQEHQQHTLEYRYLKHILYNIGYIITKINVNFVDIENIIRILLIYLDPEQHDESIQNIVYEQLILLEKKYSDILWLQLISKVYRDDLLSSNNITKLNNLDSIKRFLMKMKFFKNEQLKIVDNMKMNLFHRCIEV</sequence>
<dbReference type="EMBL" id="CAJOBC010001800">
    <property type="protein sequence ID" value="CAF3699486.1"/>
    <property type="molecule type" value="Genomic_DNA"/>
</dbReference>
<dbReference type="Proteomes" id="UP000663829">
    <property type="component" value="Unassembled WGS sequence"/>
</dbReference>
<keyword evidence="5" id="KW-1185">Reference proteome</keyword>
<reference evidence="3" key="1">
    <citation type="submission" date="2021-02" db="EMBL/GenBank/DDBJ databases">
        <authorList>
            <person name="Nowell W R."/>
        </authorList>
    </citation>
    <scope>NUCLEOTIDE SEQUENCE</scope>
</reference>
<dbReference type="InterPro" id="IPR052587">
    <property type="entry name" value="TELO2-interacting_protein_1"/>
</dbReference>
<organism evidence="3 5">
    <name type="scientific">Didymodactylos carnosus</name>
    <dbReference type="NCBI Taxonomy" id="1234261"/>
    <lineage>
        <taxon>Eukaryota</taxon>
        <taxon>Metazoa</taxon>
        <taxon>Spiralia</taxon>
        <taxon>Gnathifera</taxon>
        <taxon>Rotifera</taxon>
        <taxon>Eurotatoria</taxon>
        <taxon>Bdelloidea</taxon>
        <taxon>Philodinida</taxon>
        <taxon>Philodinidae</taxon>
        <taxon>Didymodactylos</taxon>
    </lineage>
</organism>
<dbReference type="PANTHER" id="PTHR18460">
    <property type="entry name" value="TEL2 INTERACTING PROTEIN 1 TTI1 FAMILY MEMBER"/>
    <property type="match status" value="1"/>
</dbReference>
<dbReference type="OrthoDB" id="49511at2759"/>
<dbReference type="Proteomes" id="UP000681722">
    <property type="component" value="Unassembled WGS sequence"/>
</dbReference>
<proteinExistence type="predicted"/>
<keyword evidence="1" id="KW-0812">Transmembrane</keyword>
<gene>
    <name evidence="3" type="ORF">GPM918_LOCUS9601</name>
    <name evidence="4" type="ORF">SRO942_LOCUS9602</name>
</gene>